<reference evidence="7" key="1">
    <citation type="journal article" date="2015" name="PLoS ONE">
        <title>Comprehensive Evaluation of Toxoplasma gondii VEG and Neospora caninum LIV Genomes with Tachyzoite Stage Transcriptome and Proteome Defines Novel Transcript Features.</title>
        <authorList>
            <person name="Ramaprasad A."/>
            <person name="Mourier T."/>
            <person name="Naeem R."/>
            <person name="Malas T.B."/>
            <person name="Moussa E."/>
            <person name="Panigrahi A."/>
            <person name="Vermont S.J."/>
            <person name="Otto T.D."/>
            <person name="Wastling J."/>
            <person name="Pain A."/>
        </authorList>
    </citation>
    <scope>NUCLEOTIDE SEQUENCE</scope>
    <source>
        <strain evidence="7">Liverpool</strain>
    </source>
</reference>
<dbReference type="SMART" id="SM00350">
    <property type="entry name" value="MCM"/>
    <property type="match status" value="1"/>
</dbReference>
<dbReference type="PANTHER" id="PTHR11630">
    <property type="entry name" value="DNA REPLICATION LICENSING FACTOR MCM FAMILY MEMBER"/>
    <property type="match status" value="1"/>
</dbReference>
<keyword evidence="2 4" id="KW-0067">ATP-binding</keyword>
<gene>
    <name evidence="7" type="ORF">BN1204_036260</name>
</gene>
<feature type="region of interest" description="Disordered" evidence="5">
    <location>
        <begin position="362"/>
        <end position="414"/>
    </location>
</feature>
<dbReference type="PANTHER" id="PTHR11630:SF48">
    <property type="entry name" value="DNA HELICASE MCM9"/>
    <property type="match status" value="1"/>
</dbReference>
<feature type="compositionally biased region" description="Basic and acidic residues" evidence="5">
    <location>
        <begin position="613"/>
        <end position="630"/>
    </location>
</feature>
<proteinExistence type="inferred from homology"/>
<sequence length="1107" mass="119679">MVSTVPFEVDLLAMLNVYPLLGAALLNRPRETLALLEDRLVRDVAASLLLHLQSCVRRRSEATAERGAQELGGREEHHRDPESRRRAAQDYAKGEEEKLLLQTAPPLKIRLTHLPKDRYMERRTPLQIRTHDEGKLVVITGRVARAGDLQAVEEERTMACRQCGHCFRVFACPEQGYQLGLPLKCPAGSAALREQMRDRCGSQEESSSAQSRRGGASGRGGWAPWSRWRGGRRGPCEGETFDSVGEAACLMDYQEIKIRCSLAGARKYLSRDPAHRTLLPVVLLRHLAGTVSMGDIITVVGIVGRRWQRVVRDLRAEVELVLEANNVFHIRPDPLAASRRSVEMLFQDPRLLQVFQAHQRKQRPLSANFENEDKPSRQESLPTSAESATSSSSSSSPSFSDGAAEPGCPRKARKKLPGLEEVFRAFWESTRREPDAERDDETHAGKGQSGWDEWTARGRLLDAACPSLYGLAPAKLALLLTLISGCEARTVPSGGFGDAQALAAASFSRDEERAAEVAERGSRWKKFLSGASGETQREDDIWAPPSNRAAYLLWGRDTKGESEVKHEKKERLAEGDGRPDREREGASATAGREDDRDARPCATTGGGGAGDAARAREAGKRMRDEDRESGEGCTTRQKCHLLLLGASGTGKSTLLLAGRSLAQKAFGATGIGCTAAGLTCAAVRDASNGAWHLDPGILVLADDGVCCLDDLYLMKKDAQAAIHEAMEQQSISVAKAGLVTRLTARCSIIAASSTEKGAVGGKSFAPVSRLFGSDPRASSAGRERYEDLPCLDANMPPPLFSRFDAVVVLGDAPGALDAVTDFLVGRAVDRRLRSQCTRRTVAPVKDGMHAPPPGSSRASSPGASPLGALLTWTTSLLRLYLAFVEKSYFPGLSRQAGQVLARYYTRLRAVGTPQRSAVCHEASEALAALGAYAEPPGASGGGTGVTMRFFEGLFRLTQAHARLMARHEAKRRDAVAVIWMLETALCGNRVVPGFKKGGSDGVPEGRHGLLLLSQPATAKVVELLCVLPAREKENRAGSTASPEHWPTGGGASNGGRREREEATSGQLVYPSLQTVAGKALHCDIRSEAQYLAVEELILRSLGLSKEN</sequence>
<dbReference type="Gene3D" id="3.40.50.300">
    <property type="entry name" value="P-loop containing nucleotide triphosphate hydrolases"/>
    <property type="match status" value="1"/>
</dbReference>
<dbReference type="PROSITE" id="PS50051">
    <property type="entry name" value="MCM_2"/>
    <property type="match status" value="1"/>
</dbReference>
<dbReference type="GO" id="GO:0005634">
    <property type="term" value="C:nucleus"/>
    <property type="evidence" value="ECO:0007669"/>
    <property type="project" value="UniProtKB-SubCell"/>
</dbReference>
<comment type="similarity">
    <text evidence="4">Belongs to the MCM family.</text>
</comment>
<protein>
    <submittedName>
        <fullName evidence="7">MCM2/3/5 family DNA-dependent ATPase, putative</fullName>
    </submittedName>
</protein>
<feature type="region of interest" description="Disordered" evidence="5">
    <location>
        <begin position="64"/>
        <end position="88"/>
    </location>
</feature>
<evidence type="ECO:0000256" key="3">
    <source>
        <dbReference type="ARBA" id="ARBA00023125"/>
    </source>
</evidence>
<feature type="compositionally biased region" description="Low complexity" evidence="5">
    <location>
        <begin position="203"/>
        <end position="214"/>
    </location>
</feature>
<dbReference type="GO" id="GO:0003697">
    <property type="term" value="F:single-stranded DNA binding"/>
    <property type="evidence" value="ECO:0007669"/>
    <property type="project" value="TreeGrafter"/>
</dbReference>
<dbReference type="PRINTS" id="PR01657">
    <property type="entry name" value="MCMFAMILY"/>
</dbReference>
<keyword evidence="1 4" id="KW-0547">Nucleotide-binding</keyword>
<dbReference type="Gene3D" id="2.40.50.140">
    <property type="entry name" value="Nucleic acid-binding proteins"/>
    <property type="match status" value="1"/>
</dbReference>
<dbReference type="Pfam" id="PF17855">
    <property type="entry name" value="MCM_lid"/>
    <property type="match status" value="1"/>
</dbReference>
<dbReference type="GO" id="GO:0000724">
    <property type="term" value="P:double-strand break repair via homologous recombination"/>
    <property type="evidence" value="ECO:0007669"/>
    <property type="project" value="TreeGrafter"/>
</dbReference>
<dbReference type="GO" id="GO:0017116">
    <property type="term" value="F:single-stranded DNA helicase activity"/>
    <property type="evidence" value="ECO:0007669"/>
    <property type="project" value="TreeGrafter"/>
</dbReference>
<dbReference type="EMBL" id="LN714483">
    <property type="protein sequence ID" value="CEL67840.1"/>
    <property type="molecule type" value="Genomic_DNA"/>
</dbReference>
<feature type="compositionally biased region" description="Low complexity" evidence="5">
    <location>
        <begin position="379"/>
        <end position="400"/>
    </location>
</feature>
<dbReference type="InterPro" id="IPR031327">
    <property type="entry name" value="MCM"/>
</dbReference>
<feature type="region of interest" description="Disordered" evidence="5">
    <location>
        <begin position="842"/>
        <end position="863"/>
    </location>
</feature>
<evidence type="ECO:0000256" key="4">
    <source>
        <dbReference type="RuleBase" id="RU004070"/>
    </source>
</evidence>
<dbReference type="InterPro" id="IPR041562">
    <property type="entry name" value="MCM_lid"/>
</dbReference>
<feature type="compositionally biased region" description="Basic and acidic residues" evidence="5">
    <location>
        <begin position="430"/>
        <end position="444"/>
    </location>
</feature>
<dbReference type="SUPFAM" id="SSF52540">
    <property type="entry name" value="P-loop containing nucleoside triphosphate hydrolases"/>
    <property type="match status" value="1"/>
</dbReference>
<feature type="region of interest" description="Disordered" evidence="5">
    <location>
        <begin position="1034"/>
        <end position="1066"/>
    </location>
</feature>
<name>A0A0F7UGX7_NEOCL</name>
<feature type="region of interest" description="Disordered" evidence="5">
    <location>
        <begin position="430"/>
        <end position="451"/>
    </location>
</feature>
<dbReference type="GO" id="GO:0005524">
    <property type="term" value="F:ATP binding"/>
    <property type="evidence" value="ECO:0007669"/>
    <property type="project" value="UniProtKB-KW"/>
</dbReference>
<feature type="compositionally biased region" description="Basic and acidic residues" evidence="5">
    <location>
        <begin position="559"/>
        <end position="599"/>
    </location>
</feature>
<dbReference type="Pfam" id="PF00493">
    <property type="entry name" value="MCM"/>
    <property type="match status" value="1"/>
</dbReference>
<dbReference type="SUPFAM" id="SSF50249">
    <property type="entry name" value="Nucleic acid-binding proteins"/>
    <property type="match status" value="1"/>
</dbReference>
<dbReference type="InterPro" id="IPR001208">
    <property type="entry name" value="MCM_dom"/>
</dbReference>
<evidence type="ECO:0000256" key="1">
    <source>
        <dbReference type="ARBA" id="ARBA00022741"/>
    </source>
</evidence>
<organism evidence="7">
    <name type="scientific">Neospora caninum (strain Liverpool)</name>
    <dbReference type="NCBI Taxonomy" id="572307"/>
    <lineage>
        <taxon>Eukaryota</taxon>
        <taxon>Sar</taxon>
        <taxon>Alveolata</taxon>
        <taxon>Apicomplexa</taxon>
        <taxon>Conoidasida</taxon>
        <taxon>Coccidia</taxon>
        <taxon>Eucoccidiorida</taxon>
        <taxon>Eimeriorina</taxon>
        <taxon>Sarcocystidae</taxon>
        <taxon>Neospora</taxon>
    </lineage>
</organism>
<dbReference type="InterPro" id="IPR027417">
    <property type="entry name" value="P-loop_NTPase"/>
</dbReference>
<dbReference type="GO" id="GO:0016787">
    <property type="term" value="F:hydrolase activity"/>
    <property type="evidence" value="ECO:0007669"/>
    <property type="project" value="UniProtKB-KW"/>
</dbReference>
<accession>A0A0F7UGX7</accession>
<dbReference type="GO" id="GO:0042555">
    <property type="term" value="C:MCM complex"/>
    <property type="evidence" value="ECO:0007669"/>
    <property type="project" value="TreeGrafter"/>
</dbReference>
<evidence type="ECO:0000313" key="7">
    <source>
        <dbReference type="EMBL" id="CEL67840.1"/>
    </source>
</evidence>
<evidence type="ECO:0000259" key="6">
    <source>
        <dbReference type="PROSITE" id="PS50051"/>
    </source>
</evidence>
<keyword evidence="3 4" id="KW-0238">DNA-binding</keyword>
<feature type="region of interest" description="Disordered" evidence="5">
    <location>
        <begin position="196"/>
        <end position="226"/>
    </location>
</feature>
<feature type="region of interest" description="Disordered" evidence="5">
    <location>
        <begin position="559"/>
        <end position="632"/>
    </location>
</feature>
<dbReference type="InterPro" id="IPR012340">
    <property type="entry name" value="NA-bd_OB-fold"/>
</dbReference>
<dbReference type="AlphaFoldDB" id="A0A0F7UGX7"/>
<evidence type="ECO:0000256" key="5">
    <source>
        <dbReference type="SAM" id="MobiDB-lite"/>
    </source>
</evidence>
<evidence type="ECO:0000256" key="2">
    <source>
        <dbReference type="ARBA" id="ARBA00022840"/>
    </source>
</evidence>
<feature type="domain" description="MCM C-terminal AAA(+) ATPase" evidence="6">
    <location>
        <begin position="586"/>
        <end position="811"/>
    </location>
</feature>